<reference evidence="2" key="1">
    <citation type="submission" date="2019-09" db="EMBL/GenBank/DDBJ databases">
        <title>Draft genome information of white flower Hibiscus syriacus.</title>
        <authorList>
            <person name="Kim Y.-M."/>
        </authorList>
    </citation>
    <scope>NUCLEOTIDE SEQUENCE [LARGE SCALE GENOMIC DNA]</scope>
    <source>
        <strain evidence="2">YM2019G1</strain>
    </source>
</reference>
<dbReference type="PANTHER" id="PTHR19305:SF40">
    <property type="entry name" value="SNAP25 HOMOLOGOUS PROTEIN SNAP30-RELATED"/>
    <property type="match status" value="1"/>
</dbReference>
<keyword evidence="3" id="KW-1185">Reference proteome</keyword>
<evidence type="ECO:0000313" key="3">
    <source>
        <dbReference type="Proteomes" id="UP000436088"/>
    </source>
</evidence>
<dbReference type="Proteomes" id="UP000436088">
    <property type="component" value="Unassembled WGS sequence"/>
</dbReference>
<accession>A0A6A2Y8J2</accession>
<dbReference type="SUPFAM" id="SSF58038">
    <property type="entry name" value="SNARE fusion complex"/>
    <property type="match status" value="1"/>
</dbReference>
<organism evidence="2 3">
    <name type="scientific">Hibiscus syriacus</name>
    <name type="common">Rose of Sharon</name>
    <dbReference type="NCBI Taxonomy" id="106335"/>
    <lineage>
        <taxon>Eukaryota</taxon>
        <taxon>Viridiplantae</taxon>
        <taxon>Streptophyta</taxon>
        <taxon>Embryophyta</taxon>
        <taxon>Tracheophyta</taxon>
        <taxon>Spermatophyta</taxon>
        <taxon>Magnoliopsida</taxon>
        <taxon>eudicotyledons</taxon>
        <taxon>Gunneridae</taxon>
        <taxon>Pentapetalae</taxon>
        <taxon>rosids</taxon>
        <taxon>malvids</taxon>
        <taxon>Malvales</taxon>
        <taxon>Malvaceae</taxon>
        <taxon>Malvoideae</taxon>
        <taxon>Hibiscus</taxon>
    </lineage>
</organism>
<dbReference type="PANTHER" id="PTHR19305">
    <property type="entry name" value="SYNAPTOSOMAL ASSOCIATED PROTEIN"/>
    <property type="match status" value="1"/>
</dbReference>
<dbReference type="GO" id="GO:0005886">
    <property type="term" value="C:plasma membrane"/>
    <property type="evidence" value="ECO:0007669"/>
    <property type="project" value="TreeGrafter"/>
</dbReference>
<dbReference type="AlphaFoldDB" id="A0A6A2Y8J2"/>
<comment type="caution">
    <text evidence="2">The sequence shown here is derived from an EMBL/GenBank/DDBJ whole genome shotgun (WGS) entry which is preliminary data.</text>
</comment>
<dbReference type="EMBL" id="VEPZ02001431">
    <property type="protein sequence ID" value="KAE8673266.1"/>
    <property type="molecule type" value="Genomic_DNA"/>
</dbReference>
<evidence type="ECO:0000256" key="1">
    <source>
        <dbReference type="SAM" id="MobiDB-lite"/>
    </source>
</evidence>
<gene>
    <name evidence="2" type="ORF">F3Y22_tig00111798pilonHSYRG00032</name>
</gene>
<sequence>MDKMQQKFKLQRFKANSFGDYCKGGKGKGLLCSSGTPTICFIKGGADKKINDSVEDNNGKGRKNKTPASTRASRARNHDKYKDDFRDSGVLQAQTMENLKGYPVYKAEETTNSVNNCLRIAENIRDDASKTLDTLNQQG</sequence>
<dbReference type="Gene3D" id="1.20.5.110">
    <property type="match status" value="1"/>
</dbReference>
<evidence type="ECO:0000313" key="2">
    <source>
        <dbReference type="EMBL" id="KAE8673266.1"/>
    </source>
</evidence>
<protein>
    <submittedName>
        <fullName evidence="2">L-type lectin-domain containing receptor kinase S.4-like</fullName>
    </submittedName>
</protein>
<feature type="region of interest" description="Disordered" evidence="1">
    <location>
        <begin position="49"/>
        <end position="84"/>
    </location>
</feature>
<proteinExistence type="predicted"/>
<dbReference type="GO" id="GO:0030246">
    <property type="term" value="F:carbohydrate binding"/>
    <property type="evidence" value="ECO:0007669"/>
    <property type="project" value="UniProtKB-KW"/>
</dbReference>
<dbReference type="GO" id="GO:0016301">
    <property type="term" value="F:kinase activity"/>
    <property type="evidence" value="ECO:0007669"/>
    <property type="project" value="UniProtKB-KW"/>
</dbReference>
<name>A0A6A2Y8J2_HIBSY</name>